<feature type="domain" description="IclR-ED" evidence="5">
    <location>
        <begin position="78"/>
        <end position="265"/>
    </location>
</feature>
<dbReference type="GO" id="GO:0003700">
    <property type="term" value="F:DNA-binding transcription factor activity"/>
    <property type="evidence" value="ECO:0007669"/>
    <property type="project" value="TreeGrafter"/>
</dbReference>
<dbReference type="EMBL" id="CP032518">
    <property type="protein sequence ID" value="QEZ42802.1"/>
    <property type="molecule type" value="Genomic_DNA"/>
</dbReference>
<dbReference type="InterPro" id="IPR036390">
    <property type="entry name" value="WH_DNA-bd_sf"/>
</dbReference>
<dbReference type="Pfam" id="PF01614">
    <property type="entry name" value="IclR_C"/>
    <property type="match status" value="1"/>
</dbReference>
<dbReference type="SUPFAM" id="SSF46785">
    <property type="entry name" value="Winged helix' DNA-binding domain"/>
    <property type="match status" value="1"/>
</dbReference>
<dbReference type="Pfam" id="PF09339">
    <property type="entry name" value="HTH_IclR"/>
    <property type="match status" value="1"/>
</dbReference>
<sequence>MSAEEQADPEARKTARPSPVQRALWILRALSDPQVRRLSDVARATGLDLATASRLLDVLVEEGFVTRDDKRRFGIGPEVFQLADVAQRRVDLRALARPSLERLVEEFEDTAILTEASRGESVCSDIELGTFPIRANYVEIGTRRPLGVGAGSLAVLAWKPEPERTARARLTPQQRQRYPRLTPEVIAAQIAQARERGYVLFLDLVVEKMGGIAVPLLDYEGRPIGALSIAALSERILAREARMARRLREEARRITAAWTRRAVPS</sequence>
<keyword evidence="1" id="KW-0805">Transcription regulation</keyword>
<evidence type="ECO:0000313" key="10">
    <source>
        <dbReference type="Proteomes" id="UP000623307"/>
    </source>
</evidence>
<accession>A0A375GKU1</accession>
<dbReference type="GO" id="GO:0003677">
    <property type="term" value="F:DNA binding"/>
    <property type="evidence" value="ECO:0007669"/>
    <property type="project" value="UniProtKB-KW"/>
</dbReference>
<reference evidence="6 9" key="2">
    <citation type="submission" date="2018-09" db="EMBL/GenBank/DDBJ databases">
        <title>Complete genome sequence of Cupriavidus oxalaticus T2, a bacterium capable of phenol tolerance and degradation.</title>
        <authorList>
            <person name="Yan J."/>
        </authorList>
    </citation>
    <scope>NUCLEOTIDE SEQUENCE [LARGE SCALE GENOMIC DNA]</scope>
    <source>
        <strain evidence="6 9">T2</strain>
    </source>
</reference>
<dbReference type="SMART" id="SM00346">
    <property type="entry name" value="HTH_ICLR"/>
    <property type="match status" value="1"/>
</dbReference>
<dbReference type="Proteomes" id="UP000623307">
    <property type="component" value="Chromosome 1"/>
</dbReference>
<dbReference type="PROSITE" id="PS51077">
    <property type="entry name" value="HTH_ICLR"/>
    <property type="match status" value="1"/>
</dbReference>
<proteinExistence type="predicted"/>
<keyword evidence="10" id="KW-1185">Reference proteome</keyword>
<evidence type="ECO:0000313" key="7">
    <source>
        <dbReference type="EMBL" id="QRQ92319.1"/>
    </source>
</evidence>
<name>A0A375GKU1_9BURK</name>
<keyword evidence="3" id="KW-0804">Transcription</keyword>
<feature type="domain" description="HTH iclR-type" evidence="4">
    <location>
        <begin position="17"/>
        <end position="77"/>
    </location>
</feature>
<keyword evidence="2" id="KW-0238">DNA-binding</keyword>
<evidence type="ECO:0000313" key="8">
    <source>
        <dbReference type="EMBL" id="SPC24951.1"/>
    </source>
</evidence>
<gene>
    <name evidence="8" type="ORF">CO2235_MP90041</name>
    <name evidence="6" type="ORF">D2917_00175</name>
    <name evidence="7" type="ORF">JTE92_05295</name>
</gene>
<dbReference type="PANTHER" id="PTHR30136:SF39">
    <property type="entry name" value="TRANSCRIPTIONAL REGULATORY PROTEIN"/>
    <property type="match status" value="1"/>
</dbReference>
<dbReference type="Gene3D" id="1.10.10.10">
    <property type="entry name" value="Winged helix-like DNA-binding domain superfamily/Winged helix DNA-binding domain"/>
    <property type="match status" value="1"/>
</dbReference>
<dbReference type="PROSITE" id="PS51078">
    <property type="entry name" value="ICLR_ED"/>
    <property type="match status" value="1"/>
</dbReference>
<dbReference type="EMBL" id="OGUS01000144">
    <property type="protein sequence ID" value="SPC24951.1"/>
    <property type="molecule type" value="Genomic_DNA"/>
</dbReference>
<protein>
    <submittedName>
        <fullName evidence="6">IclR family transcriptional regulator</fullName>
    </submittedName>
</protein>
<dbReference type="InterPro" id="IPR036388">
    <property type="entry name" value="WH-like_DNA-bd_sf"/>
</dbReference>
<evidence type="ECO:0000259" key="4">
    <source>
        <dbReference type="PROSITE" id="PS51077"/>
    </source>
</evidence>
<evidence type="ECO:0000256" key="3">
    <source>
        <dbReference type="ARBA" id="ARBA00023163"/>
    </source>
</evidence>
<organism evidence="8">
    <name type="scientific">Cupriavidus oxalaticus</name>
    <dbReference type="NCBI Taxonomy" id="96344"/>
    <lineage>
        <taxon>Bacteria</taxon>
        <taxon>Pseudomonadati</taxon>
        <taxon>Pseudomonadota</taxon>
        <taxon>Betaproteobacteria</taxon>
        <taxon>Burkholderiales</taxon>
        <taxon>Burkholderiaceae</taxon>
        <taxon>Cupriavidus</taxon>
    </lineage>
</organism>
<dbReference type="PANTHER" id="PTHR30136">
    <property type="entry name" value="HELIX-TURN-HELIX TRANSCRIPTIONAL REGULATOR, ICLR FAMILY"/>
    <property type="match status" value="1"/>
</dbReference>
<dbReference type="OrthoDB" id="9807558at2"/>
<dbReference type="InterPro" id="IPR014757">
    <property type="entry name" value="Tscrpt_reg_IclR_C"/>
</dbReference>
<evidence type="ECO:0000313" key="6">
    <source>
        <dbReference type="EMBL" id="QEZ42802.1"/>
    </source>
</evidence>
<dbReference type="Gene3D" id="3.30.450.40">
    <property type="match status" value="1"/>
</dbReference>
<dbReference type="InterPro" id="IPR005471">
    <property type="entry name" value="Tscrpt_reg_IclR_N"/>
</dbReference>
<dbReference type="EMBL" id="CP069811">
    <property type="protein sequence ID" value="QRQ92319.1"/>
    <property type="molecule type" value="Genomic_DNA"/>
</dbReference>
<dbReference type="GO" id="GO:0045892">
    <property type="term" value="P:negative regulation of DNA-templated transcription"/>
    <property type="evidence" value="ECO:0007669"/>
    <property type="project" value="TreeGrafter"/>
</dbReference>
<reference evidence="8" key="1">
    <citation type="submission" date="2018-01" db="EMBL/GenBank/DDBJ databases">
        <authorList>
            <person name="Clerissi C."/>
        </authorList>
    </citation>
    <scope>NUCLEOTIDE SEQUENCE</scope>
    <source>
        <strain evidence="8">Cupriavidus oxalaticus LMG 2235</strain>
    </source>
</reference>
<reference evidence="7 10" key="3">
    <citation type="submission" date="2021-02" db="EMBL/GenBank/DDBJ databases">
        <title>Complete Genome Sequence of Cupriavidus oxalaticus Strain Ox1, a Soil Oxalate-Degrading Species.</title>
        <authorList>
            <person name="Palmieri F."/>
            <person name="Udriet P."/>
            <person name="Deuasquier M."/>
            <person name="Beaudoing E."/>
            <person name="Johnson S.L."/>
            <person name="Davenport K.W."/>
            <person name="Chain P.S."/>
            <person name="Bindschedler S."/>
            <person name="Junier P."/>
        </authorList>
    </citation>
    <scope>NUCLEOTIDE SEQUENCE [LARGE SCALE GENOMIC DNA]</scope>
    <source>
        <strain evidence="7 10">Ox1</strain>
    </source>
</reference>
<dbReference type="SUPFAM" id="SSF55781">
    <property type="entry name" value="GAF domain-like"/>
    <property type="match status" value="1"/>
</dbReference>
<dbReference type="Proteomes" id="UP000256862">
    <property type="component" value="Plasmid CO2235_mp"/>
</dbReference>
<dbReference type="AlphaFoldDB" id="A0A375GKU1"/>
<evidence type="ECO:0000256" key="2">
    <source>
        <dbReference type="ARBA" id="ARBA00023125"/>
    </source>
</evidence>
<evidence type="ECO:0000259" key="5">
    <source>
        <dbReference type="PROSITE" id="PS51078"/>
    </source>
</evidence>
<evidence type="ECO:0000256" key="1">
    <source>
        <dbReference type="ARBA" id="ARBA00023015"/>
    </source>
</evidence>
<dbReference type="InterPro" id="IPR050707">
    <property type="entry name" value="HTH_MetabolicPath_Reg"/>
</dbReference>
<dbReference type="InterPro" id="IPR029016">
    <property type="entry name" value="GAF-like_dom_sf"/>
</dbReference>
<dbReference type="Proteomes" id="UP000325743">
    <property type="component" value="Chromosome 1"/>
</dbReference>
<evidence type="ECO:0000313" key="9">
    <source>
        <dbReference type="Proteomes" id="UP000325743"/>
    </source>
</evidence>